<dbReference type="Gene3D" id="1.10.1040.20">
    <property type="entry name" value="ProC-like, C-terminal domain"/>
    <property type="match status" value="1"/>
</dbReference>
<evidence type="ECO:0000313" key="4">
    <source>
        <dbReference type="EMBL" id="MDL5032400.1"/>
    </source>
</evidence>
<evidence type="ECO:0000256" key="1">
    <source>
        <dbReference type="SAM" id="MobiDB-lite"/>
    </source>
</evidence>
<sequence length="318" mass="32454">MTLRIAFIGAGRLAQCLAPALAEQGEAIVAVASRDPASAQRLAAQLPGSHAITPERCVAQADLVFLSTPDDAIASLTARLPWRPGQAAVHCSGATGLGALASARALGAAVGGFHPLQIFSDPRSARERLAGSLVAIETADDALRAQLLRLAGRLRLQPLAIRGEQRAAYHAAANIAASGLLAVLSEASQLFESLGLGPQEALAALMPLSRGALDAASQRGLAGALAGPVARGDAQVLAAHLQVMSGRGEAALAQYRWLCQRQLDLLAPEDRPGPAQREALQALLARDRQGLAGAGPAALPASGPGTPDTAEAPRAVRS</sequence>
<dbReference type="InterPro" id="IPR019665">
    <property type="entry name" value="OxRdtase/DH_put_Rossmann_dom"/>
</dbReference>
<evidence type="ECO:0000259" key="2">
    <source>
        <dbReference type="Pfam" id="PF10727"/>
    </source>
</evidence>
<dbReference type="InterPro" id="IPR036291">
    <property type="entry name" value="NAD(P)-bd_dom_sf"/>
</dbReference>
<dbReference type="Pfam" id="PF10728">
    <property type="entry name" value="DUF2520"/>
    <property type="match status" value="1"/>
</dbReference>
<protein>
    <submittedName>
        <fullName evidence="4">DUF2520 domain-containing protein</fullName>
    </submittedName>
</protein>
<organism evidence="4 5">
    <name type="scientific">Roseateles subflavus</name>
    <dbReference type="NCBI Taxonomy" id="3053353"/>
    <lineage>
        <taxon>Bacteria</taxon>
        <taxon>Pseudomonadati</taxon>
        <taxon>Pseudomonadota</taxon>
        <taxon>Betaproteobacteria</taxon>
        <taxon>Burkholderiales</taxon>
        <taxon>Sphaerotilaceae</taxon>
        <taxon>Roseateles</taxon>
    </lineage>
</organism>
<dbReference type="EMBL" id="JASVDS010000002">
    <property type="protein sequence ID" value="MDL5032400.1"/>
    <property type="molecule type" value="Genomic_DNA"/>
</dbReference>
<feature type="domain" description="DUF2520" evidence="3">
    <location>
        <begin position="134"/>
        <end position="260"/>
    </location>
</feature>
<dbReference type="InterPro" id="IPR008927">
    <property type="entry name" value="6-PGluconate_DH-like_C_sf"/>
</dbReference>
<proteinExistence type="predicted"/>
<accession>A0ABT7LL35</accession>
<gene>
    <name evidence="4" type="ORF">QRD43_10850</name>
</gene>
<dbReference type="Pfam" id="PF10727">
    <property type="entry name" value="Rossmann-like"/>
    <property type="match status" value="1"/>
</dbReference>
<reference evidence="4 5" key="1">
    <citation type="submission" date="2023-06" db="EMBL/GenBank/DDBJ databases">
        <title>Pelomonas sp. APW6 16S ribosomal RNA gene genome sequencing and assembly.</title>
        <authorList>
            <person name="Woo H."/>
        </authorList>
    </citation>
    <scope>NUCLEOTIDE SEQUENCE [LARGE SCALE GENOMIC DNA]</scope>
    <source>
        <strain evidence="4 5">APW6</strain>
    </source>
</reference>
<dbReference type="SUPFAM" id="SSF48179">
    <property type="entry name" value="6-phosphogluconate dehydrogenase C-terminal domain-like"/>
    <property type="match status" value="1"/>
</dbReference>
<dbReference type="Proteomes" id="UP001238603">
    <property type="component" value="Unassembled WGS sequence"/>
</dbReference>
<dbReference type="InterPro" id="IPR037108">
    <property type="entry name" value="TM1727-like_C_sf"/>
</dbReference>
<evidence type="ECO:0000259" key="3">
    <source>
        <dbReference type="Pfam" id="PF10728"/>
    </source>
</evidence>
<comment type="caution">
    <text evidence="4">The sequence shown here is derived from an EMBL/GenBank/DDBJ whole genome shotgun (WGS) entry which is preliminary data.</text>
</comment>
<dbReference type="Gene3D" id="3.40.50.720">
    <property type="entry name" value="NAD(P)-binding Rossmann-like Domain"/>
    <property type="match status" value="1"/>
</dbReference>
<name>A0ABT7LL35_9BURK</name>
<evidence type="ECO:0000313" key="5">
    <source>
        <dbReference type="Proteomes" id="UP001238603"/>
    </source>
</evidence>
<dbReference type="SUPFAM" id="SSF51735">
    <property type="entry name" value="NAD(P)-binding Rossmann-fold domains"/>
    <property type="match status" value="1"/>
</dbReference>
<feature type="compositionally biased region" description="Low complexity" evidence="1">
    <location>
        <begin position="293"/>
        <end position="305"/>
    </location>
</feature>
<dbReference type="RefSeq" id="WP_285982473.1">
    <property type="nucleotide sequence ID" value="NZ_JASVDS010000002.1"/>
</dbReference>
<keyword evidence="5" id="KW-1185">Reference proteome</keyword>
<dbReference type="InterPro" id="IPR018931">
    <property type="entry name" value="DUF2520"/>
</dbReference>
<feature type="domain" description="Putative oxidoreductase/dehydrogenase Rossmann-like" evidence="2">
    <location>
        <begin position="3"/>
        <end position="115"/>
    </location>
</feature>
<feature type="region of interest" description="Disordered" evidence="1">
    <location>
        <begin position="293"/>
        <end position="318"/>
    </location>
</feature>
<dbReference type="PANTHER" id="PTHR40459">
    <property type="entry name" value="CONSERVED HYPOTHETICAL ALANINE AND LEUCINE RICH PROTEIN"/>
    <property type="match status" value="1"/>
</dbReference>
<dbReference type="PANTHER" id="PTHR40459:SF1">
    <property type="entry name" value="CONSERVED HYPOTHETICAL ALANINE AND LEUCINE RICH PROTEIN"/>
    <property type="match status" value="1"/>
</dbReference>